<feature type="transmembrane region" description="Helical" evidence="2">
    <location>
        <begin position="73"/>
        <end position="94"/>
    </location>
</feature>
<dbReference type="EMBL" id="CP159534">
    <property type="protein sequence ID" value="XCJ72700.1"/>
    <property type="molecule type" value="Genomic_DNA"/>
</dbReference>
<keyword evidence="2" id="KW-1133">Transmembrane helix</keyword>
<protein>
    <recommendedName>
        <fullName evidence="4">Integral membrane protein</fullName>
    </recommendedName>
</protein>
<sequence>MTQPPQPPQPQPQDGNPYAQDKPAAAPPQPGYGYPQQQPGQPQQQYAPFPQQQPAPGGFPPPQPVPARGGNPALGIVAGVVVALILAWAYGAIMKATDHEIGYAAIGVGFVVGLVVGKVGGRNAVLPILSAVISLAAVYLGQITGVAMYVGEAAHVSFFTALTDHFGFINDAWKENADVKEYVFMAIGAFAAFGSAKKAAL</sequence>
<feature type="compositionally biased region" description="Low complexity" evidence="1">
    <location>
        <begin position="31"/>
        <end position="50"/>
    </location>
</feature>
<feature type="transmembrane region" description="Helical" evidence="2">
    <location>
        <begin position="101"/>
        <end position="119"/>
    </location>
</feature>
<feature type="transmembrane region" description="Helical" evidence="2">
    <location>
        <begin position="125"/>
        <end position="150"/>
    </location>
</feature>
<organism evidence="3">
    <name type="scientific">Streptomyces tabacisoli</name>
    <dbReference type="NCBI Taxonomy" id="3156398"/>
    <lineage>
        <taxon>Bacteria</taxon>
        <taxon>Bacillati</taxon>
        <taxon>Actinomycetota</taxon>
        <taxon>Actinomycetes</taxon>
        <taxon>Kitasatosporales</taxon>
        <taxon>Streptomycetaceae</taxon>
        <taxon>Streptomyces</taxon>
    </lineage>
</organism>
<reference evidence="3" key="1">
    <citation type="submission" date="2024-06" db="EMBL/GenBank/DDBJ databases">
        <title>Streptomyces sp. strain HUAS MG91 genome sequences.</title>
        <authorList>
            <person name="Mo P."/>
        </authorList>
    </citation>
    <scope>NUCLEOTIDE SEQUENCE</scope>
    <source>
        <strain evidence="3">HUAS MG91</strain>
    </source>
</reference>
<dbReference type="AlphaFoldDB" id="A0AAU8IWV2"/>
<feature type="compositionally biased region" description="Pro residues" evidence="1">
    <location>
        <begin position="1"/>
        <end position="11"/>
    </location>
</feature>
<proteinExistence type="predicted"/>
<evidence type="ECO:0000313" key="3">
    <source>
        <dbReference type="EMBL" id="XCJ72700.1"/>
    </source>
</evidence>
<name>A0AAU8IWV2_9ACTN</name>
<evidence type="ECO:0000256" key="2">
    <source>
        <dbReference type="SAM" id="Phobius"/>
    </source>
</evidence>
<dbReference type="RefSeq" id="WP_353944222.1">
    <property type="nucleotide sequence ID" value="NZ_CP159534.1"/>
</dbReference>
<evidence type="ECO:0000256" key="1">
    <source>
        <dbReference type="SAM" id="MobiDB-lite"/>
    </source>
</evidence>
<keyword evidence="2" id="KW-0472">Membrane</keyword>
<gene>
    <name evidence="3" type="ORF">ABII15_23270</name>
</gene>
<evidence type="ECO:0008006" key="4">
    <source>
        <dbReference type="Google" id="ProtNLM"/>
    </source>
</evidence>
<dbReference type="KEGG" id="stac:ABII15_23270"/>
<keyword evidence="2" id="KW-0812">Transmembrane</keyword>
<feature type="region of interest" description="Disordered" evidence="1">
    <location>
        <begin position="1"/>
        <end position="67"/>
    </location>
</feature>
<feature type="compositionally biased region" description="Pro residues" evidence="1">
    <location>
        <begin position="51"/>
        <end position="65"/>
    </location>
</feature>
<dbReference type="SUPFAM" id="SSF81995">
    <property type="entry name" value="beta-sandwich domain of Sec23/24"/>
    <property type="match status" value="1"/>
</dbReference>
<accession>A0AAU8IWV2</accession>